<feature type="domain" description="Resuscitation-promoting factor core lysozyme-like" evidence="4">
    <location>
        <begin position="40"/>
        <end position="116"/>
    </location>
</feature>
<evidence type="ECO:0000313" key="5">
    <source>
        <dbReference type="EMBL" id="GAA1178603.1"/>
    </source>
</evidence>
<evidence type="ECO:0000256" key="3">
    <source>
        <dbReference type="SAM" id="MobiDB-lite"/>
    </source>
</evidence>
<dbReference type="EMBL" id="BAAAKV010000035">
    <property type="protein sequence ID" value="GAA1178603.1"/>
    <property type="molecule type" value="Genomic_DNA"/>
</dbReference>
<dbReference type="Pfam" id="PF06737">
    <property type="entry name" value="Transglycosylas"/>
    <property type="match status" value="1"/>
</dbReference>
<evidence type="ECO:0000313" key="6">
    <source>
        <dbReference type="Proteomes" id="UP001501371"/>
    </source>
</evidence>
<name>A0ABN1UXC4_9ACTN</name>
<proteinExistence type="inferred from homology"/>
<comment type="caution">
    <text evidence="5">The sequence shown here is derived from an EMBL/GenBank/DDBJ whole genome shotgun (WGS) entry which is preliminary data.</text>
</comment>
<keyword evidence="6" id="KW-1185">Reference proteome</keyword>
<feature type="compositionally biased region" description="Basic and acidic residues" evidence="3">
    <location>
        <begin position="224"/>
        <end position="241"/>
    </location>
</feature>
<dbReference type="Proteomes" id="UP001501371">
    <property type="component" value="Unassembled WGS sequence"/>
</dbReference>
<dbReference type="RefSeq" id="WP_344278289.1">
    <property type="nucleotide sequence ID" value="NZ_BAAAKV010000035.1"/>
</dbReference>
<dbReference type="InterPro" id="IPR010618">
    <property type="entry name" value="RPF"/>
</dbReference>
<comment type="similarity">
    <text evidence="1">Belongs to the transglycosylase family. Rpf subfamily.</text>
</comment>
<protein>
    <submittedName>
        <fullName evidence="5">Resuscitation-promoting factor protein RpfC</fullName>
    </submittedName>
</protein>
<dbReference type="SUPFAM" id="SSF53955">
    <property type="entry name" value="Lysozyme-like"/>
    <property type="match status" value="1"/>
</dbReference>
<evidence type="ECO:0000259" key="4">
    <source>
        <dbReference type="Pfam" id="PF06737"/>
    </source>
</evidence>
<dbReference type="InterPro" id="IPR023346">
    <property type="entry name" value="Lysozyme-like_dom_sf"/>
</dbReference>
<sequence length="290" mass="28304">MRSGNGRHRRPRQAPALFVTAGVTGSAIAIPLLGASGASAAETSTWDRVAECESGGTWSANLGNGFYGGLQMSQKTWDEFGGGAYAERPDLASRSQQIAVAEKVLAKQGPAAWLSCAVVSGLTGGGALTPGGDGDDSGSSDAGAGGGATEGSPSPSGSTGSSDGRSGDEPTPSHSPDAPTPGATGSADTEGSDPGSASGSGSETGASKGKHRGNAADESPAESGADKEREVTDRASRDAGYGRDLGAGSEDASTGPGIISGAGLVGPYAPDYSGDFTVRPGAQKVVGGWL</sequence>
<dbReference type="Gene3D" id="1.10.530.10">
    <property type="match status" value="1"/>
</dbReference>
<gene>
    <name evidence="5" type="primary">rpfC</name>
    <name evidence="5" type="ORF">GCM10009654_39850</name>
</gene>
<reference evidence="5 6" key="1">
    <citation type="journal article" date="2019" name="Int. J. Syst. Evol. Microbiol.">
        <title>The Global Catalogue of Microorganisms (GCM) 10K type strain sequencing project: providing services to taxonomists for standard genome sequencing and annotation.</title>
        <authorList>
            <consortium name="The Broad Institute Genomics Platform"/>
            <consortium name="The Broad Institute Genome Sequencing Center for Infectious Disease"/>
            <person name="Wu L."/>
            <person name="Ma J."/>
        </authorList>
    </citation>
    <scope>NUCLEOTIDE SEQUENCE [LARGE SCALE GENOMIC DNA]</scope>
    <source>
        <strain evidence="5 6">JCM 12696</strain>
    </source>
</reference>
<keyword evidence="2" id="KW-0378">Hydrolase</keyword>
<feature type="region of interest" description="Disordered" evidence="3">
    <location>
        <begin position="128"/>
        <end position="279"/>
    </location>
</feature>
<organism evidence="5 6">
    <name type="scientific">Streptomyces hebeiensis</name>
    <dbReference type="NCBI Taxonomy" id="229486"/>
    <lineage>
        <taxon>Bacteria</taxon>
        <taxon>Bacillati</taxon>
        <taxon>Actinomycetota</taxon>
        <taxon>Actinomycetes</taxon>
        <taxon>Kitasatosporales</taxon>
        <taxon>Streptomycetaceae</taxon>
        <taxon>Streptomyces</taxon>
    </lineage>
</organism>
<feature type="compositionally biased region" description="Low complexity" evidence="3">
    <location>
        <begin position="150"/>
        <end position="164"/>
    </location>
</feature>
<dbReference type="CDD" id="cd13925">
    <property type="entry name" value="RPF"/>
    <property type="match status" value="1"/>
</dbReference>
<accession>A0ABN1UXC4</accession>
<evidence type="ECO:0000256" key="2">
    <source>
        <dbReference type="ARBA" id="ARBA00022801"/>
    </source>
</evidence>
<evidence type="ECO:0000256" key="1">
    <source>
        <dbReference type="ARBA" id="ARBA00010830"/>
    </source>
</evidence>
<feature type="compositionally biased region" description="Low complexity" evidence="3">
    <location>
        <begin position="192"/>
        <end position="207"/>
    </location>
</feature>